<feature type="compositionally biased region" description="Low complexity" evidence="1">
    <location>
        <begin position="428"/>
        <end position="440"/>
    </location>
</feature>
<comment type="caution">
    <text evidence="3">The sequence shown here is derived from an EMBL/GenBank/DDBJ whole genome shotgun (WGS) entry which is preliminary data.</text>
</comment>
<reference evidence="3 4" key="1">
    <citation type="submission" date="2018-04" db="EMBL/GenBank/DDBJ databases">
        <authorList>
            <person name="Zhang X."/>
            <person name="Yuan J."/>
            <person name="Li F."/>
            <person name="Xiang J."/>
        </authorList>
    </citation>
    <scope>NUCLEOTIDE SEQUENCE [LARGE SCALE GENOMIC DNA]</scope>
    <source>
        <tissue evidence="3">Muscle</tissue>
    </source>
</reference>
<feature type="chain" id="PRO_5018644645" evidence="2">
    <location>
        <begin position="19"/>
        <end position="1050"/>
    </location>
</feature>
<evidence type="ECO:0000313" key="3">
    <source>
        <dbReference type="EMBL" id="ROT84122.1"/>
    </source>
</evidence>
<evidence type="ECO:0000313" key="4">
    <source>
        <dbReference type="Proteomes" id="UP000283509"/>
    </source>
</evidence>
<feature type="region of interest" description="Disordered" evidence="1">
    <location>
        <begin position="582"/>
        <end position="616"/>
    </location>
</feature>
<feature type="region of interest" description="Disordered" evidence="1">
    <location>
        <begin position="729"/>
        <end position="762"/>
    </location>
</feature>
<gene>
    <name evidence="3" type="ORF">C7M84_022698</name>
</gene>
<feature type="compositionally biased region" description="Polar residues" evidence="1">
    <location>
        <begin position="515"/>
        <end position="526"/>
    </location>
</feature>
<dbReference type="AlphaFoldDB" id="A0A3R7Q291"/>
<feature type="compositionally biased region" description="Pro residues" evidence="1">
    <location>
        <begin position="935"/>
        <end position="946"/>
    </location>
</feature>
<feature type="compositionally biased region" description="Low complexity" evidence="1">
    <location>
        <begin position="390"/>
        <end position="400"/>
    </location>
</feature>
<feature type="region of interest" description="Disordered" evidence="1">
    <location>
        <begin position="924"/>
        <end position="953"/>
    </location>
</feature>
<organism evidence="3 4">
    <name type="scientific">Penaeus vannamei</name>
    <name type="common">Whiteleg shrimp</name>
    <name type="synonym">Litopenaeus vannamei</name>
    <dbReference type="NCBI Taxonomy" id="6689"/>
    <lineage>
        <taxon>Eukaryota</taxon>
        <taxon>Metazoa</taxon>
        <taxon>Ecdysozoa</taxon>
        <taxon>Arthropoda</taxon>
        <taxon>Crustacea</taxon>
        <taxon>Multicrustacea</taxon>
        <taxon>Malacostraca</taxon>
        <taxon>Eumalacostraca</taxon>
        <taxon>Eucarida</taxon>
        <taxon>Decapoda</taxon>
        <taxon>Dendrobranchiata</taxon>
        <taxon>Penaeoidea</taxon>
        <taxon>Penaeidae</taxon>
        <taxon>Penaeus</taxon>
    </lineage>
</organism>
<protein>
    <submittedName>
        <fullName evidence="3">Uncharacterized protein</fullName>
    </submittedName>
</protein>
<accession>A0A3R7Q291</accession>
<dbReference type="OrthoDB" id="6368437at2759"/>
<feature type="signal peptide" evidence="2">
    <location>
        <begin position="1"/>
        <end position="18"/>
    </location>
</feature>
<feature type="region of interest" description="Disordered" evidence="1">
    <location>
        <begin position="309"/>
        <end position="329"/>
    </location>
</feature>
<feature type="compositionally biased region" description="Basic and acidic residues" evidence="1">
    <location>
        <begin position="924"/>
        <end position="933"/>
    </location>
</feature>
<proteinExistence type="predicted"/>
<dbReference type="PANTHER" id="PTHR48148">
    <property type="entry name" value="KERATINOCYTE PROLINE-RICH PROTEIN"/>
    <property type="match status" value="1"/>
</dbReference>
<feature type="region of interest" description="Disordered" evidence="1">
    <location>
        <begin position="73"/>
        <end position="94"/>
    </location>
</feature>
<feature type="region of interest" description="Disordered" evidence="1">
    <location>
        <begin position="390"/>
        <end position="530"/>
    </location>
</feature>
<feature type="compositionally biased region" description="Low complexity" evidence="1">
    <location>
        <begin position="21"/>
        <end position="32"/>
    </location>
</feature>
<feature type="region of interest" description="Disordered" evidence="1">
    <location>
        <begin position="21"/>
        <end position="59"/>
    </location>
</feature>
<sequence length="1050" mass="115208">MWLFRNLVAVLLIAIASASTISPPTSPPVTTTPSPPTATPSPSSTSETEEGHVIASASIADVETPAVIVEVDDDWEDVEGDDGDDVPVEDDLTDYEVEESSYDGYDDDSLVEDDSYEHPEGLTQEGFEANVPHPLHDDRDIIIDKDNLVPVLRTVVLAYTHKERPSYSELLKAAGVSAFKTSLKYIGKEKLASNLLSAAKRLTNIFDDDERDNATLKVLGELAEEYLANHRFKLVLPESLLLHREEMQEFLERQETIVESRDFSTSEWDISMARADPGVTTLLTIGPMTWMALIGGLVSIPYFLSDSPSPARVDNSARNPSPFLQPPRLPFYNVQHHRREEQEHAHPLQHLDPEQAEYQQSYAEWYNNWYLRYKQYYDENYPDLRQAHIQNQQQLQQQLAPQPPQQQPQPSQQQPVLAFRQQPPRGVQQLPRAQPAAQRLQRPHAPPRPQRPAIDFMRPPPPPGSEGGPVHVRPAQPRPVNPHLNHVPLQAPKQPAPQPRPGPGPNSARHAVSAEDTSGGVNTFGTFQDEGKKGDTHFKVFRGIDSGRPATLTTVQPREPSPQPVFVPTTEKNLQTESGFKPIIRADSPNPTPTRAPATVPNAKPAGVTPGFRPPKQETVLAKNAPSTAGHAISSGFQPIASAPEAAPPKKAPEGGVRKVSAVTSKVFSRLSTTTPSPPVTTPQPAIFFRTATQKSVRVVTSSSVVLPSLSSSQGSSVLSVDLPELKRPQRHQESQAAVQDVNDKAPQPQPLVSAPVSEPARQQHTSVVVSSSLPTDPGFVRTNIPTEVRIVDHQNPAEAFTTQKPTATTVSVYALDPFYGSRLSRIDVVCNIYKNPKAFTPFSDFLSRQLTVKLEELQRPKVSDERILRFFRYLKAAKEGQDGSDCQAKYPECLVDTTTLSHQPIMKAFEKVSILRNAAGEERSYVTKHEGRLPPSPSPHAPTPPLTQHNSFLPPLPLPLPPPPLLPPLSQHNFFLPPPPPPPSPSAPSLSTINLIRCIFGSCAWDCSALPPPPTFTHPPTPSPPHADTLSCYLAMGVFAVENPGRGGD</sequence>
<dbReference type="EMBL" id="QCYY01000591">
    <property type="protein sequence ID" value="ROT84122.1"/>
    <property type="molecule type" value="Genomic_DNA"/>
</dbReference>
<evidence type="ECO:0000256" key="2">
    <source>
        <dbReference type="SAM" id="SignalP"/>
    </source>
</evidence>
<keyword evidence="4" id="KW-1185">Reference proteome</keyword>
<reference evidence="3 4" key="2">
    <citation type="submission" date="2019-01" db="EMBL/GenBank/DDBJ databases">
        <title>The decoding of complex shrimp genome reveals the adaptation for benthos swimmer, frequently molting mechanism and breeding impact on genome.</title>
        <authorList>
            <person name="Sun Y."/>
            <person name="Gao Y."/>
            <person name="Yu Y."/>
        </authorList>
    </citation>
    <scope>NUCLEOTIDE SEQUENCE [LARGE SCALE GENOMIC DNA]</scope>
    <source>
        <tissue evidence="3">Muscle</tissue>
    </source>
</reference>
<name>A0A3R7Q291_PENVA</name>
<keyword evidence="2" id="KW-0732">Signal</keyword>
<evidence type="ECO:0000256" key="1">
    <source>
        <dbReference type="SAM" id="MobiDB-lite"/>
    </source>
</evidence>
<feature type="compositionally biased region" description="Pro residues" evidence="1">
    <location>
        <begin position="494"/>
        <end position="504"/>
    </location>
</feature>
<dbReference type="Proteomes" id="UP000283509">
    <property type="component" value="Unassembled WGS sequence"/>
</dbReference>
<dbReference type="PANTHER" id="PTHR48148:SF2">
    <property type="entry name" value="PA14 DOMAIN-CONTAINING PROTEIN"/>
    <property type="match status" value="1"/>
</dbReference>
<feature type="region of interest" description="Disordered" evidence="1">
    <location>
        <begin position="548"/>
        <end position="568"/>
    </location>
</feature>